<dbReference type="InterPro" id="IPR019734">
    <property type="entry name" value="TPR_rpt"/>
</dbReference>
<comment type="caution">
    <text evidence="3">The sequence shown here is derived from an EMBL/GenBank/DDBJ whole genome shotgun (WGS) entry which is preliminary data.</text>
</comment>
<organism evidence="3 4">
    <name type="scientific">Sphingorhabdus pulchriflava</name>
    <dbReference type="NCBI Taxonomy" id="2292257"/>
    <lineage>
        <taxon>Bacteria</taxon>
        <taxon>Pseudomonadati</taxon>
        <taxon>Pseudomonadota</taxon>
        <taxon>Alphaproteobacteria</taxon>
        <taxon>Sphingomonadales</taxon>
        <taxon>Sphingomonadaceae</taxon>
        <taxon>Sphingorhabdus</taxon>
    </lineage>
</organism>
<dbReference type="InterPro" id="IPR011990">
    <property type="entry name" value="TPR-like_helical_dom_sf"/>
</dbReference>
<evidence type="ECO:0000256" key="2">
    <source>
        <dbReference type="SAM" id="SignalP"/>
    </source>
</evidence>
<proteinExistence type="predicted"/>
<keyword evidence="1" id="KW-0802">TPR repeat</keyword>
<feature type="repeat" description="TPR" evidence="1">
    <location>
        <begin position="76"/>
        <end position="109"/>
    </location>
</feature>
<feature type="chain" id="PRO_5017067661" evidence="2">
    <location>
        <begin position="18"/>
        <end position="178"/>
    </location>
</feature>
<protein>
    <submittedName>
        <fullName evidence="3">Tetratricopeptide repeat protein</fullName>
    </submittedName>
</protein>
<dbReference type="SMART" id="SM00028">
    <property type="entry name" value="TPR"/>
    <property type="match status" value="2"/>
</dbReference>
<accession>A0A371BGG7</accession>
<gene>
    <name evidence="3" type="ORF">DXH95_04610</name>
</gene>
<evidence type="ECO:0000256" key="1">
    <source>
        <dbReference type="PROSITE-ProRule" id="PRU00339"/>
    </source>
</evidence>
<dbReference type="SUPFAM" id="SSF48452">
    <property type="entry name" value="TPR-like"/>
    <property type="match status" value="1"/>
</dbReference>
<dbReference type="Pfam" id="PF13432">
    <property type="entry name" value="TPR_16"/>
    <property type="match status" value="1"/>
</dbReference>
<dbReference type="Proteomes" id="UP000263833">
    <property type="component" value="Unassembled WGS sequence"/>
</dbReference>
<name>A0A371BGG7_9SPHN</name>
<dbReference type="AlphaFoldDB" id="A0A371BGG7"/>
<feature type="repeat" description="TPR" evidence="1">
    <location>
        <begin position="42"/>
        <end position="75"/>
    </location>
</feature>
<dbReference type="PROSITE" id="PS50005">
    <property type="entry name" value="TPR"/>
    <property type="match status" value="2"/>
</dbReference>
<dbReference type="EMBL" id="QRGP01000001">
    <property type="protein sequence ID" value="RDV06695.1"/>
    <property type="molecule type" value="Genomic_DNA"/>
</dbReference>
<feature type="signal peptide" evidence="2">
    <location>
        <begin position="1"/>
        <end position="17"/>
    </location>
</feature>
<reference evidence="4" key="1">
    <citation type="submission" date="2018-08" db="EMBL/GenBank/DDBJ databases">
        <authorList>
            <person name="Kim S.-J."/>
            <person name="Jung G.-Y."/>
        </authorList>
    </citation>
    <scope>NUCLEOTIDE SEQUENCE [LARGE SCALE GENOMIC DNA]</scope>
    <source>
        <strain evidence="4">GY_G</strain>
    </source>
</reference>
<evidence type="ECO:0000313" key="3">
    <source>
        <dbReference type="EMBL" id="RDV06695.1"/>
    </source>
</evidence>
<sequence length="178" mass="18689">MSNVWKLIMRFSPPVIALSAVFLMASSASIGKKADHDIDPQSVALVAEGVAAQKAGQYDNALGWFETALAVDPRNRAAFVGMAEVSAQQGLKGKAISFYKSALDIEPNDVAVIAAQGELMASKGALDAAKKNLARLQILCRSKCGESDRLAASIEKAGTKDALQASAVEIKPTVEKAN</sequence>
<keyword evidence="4" id="KW-1185">Reference proteome</keyword>
<evidence type="ECO:0000313" key="4">
    <source>
        <dbReference type="Proteomes" id="UP000263833"/>
    </source>
</evidence>
<keyword evidence="2" id="KW-0732">Signal</keyword>
<dbReference type="Gene3D" id="1.25.40.10">
    <property type="entry name" value="Tetratricopeptide repeat domain"/>
    <property type="match status" value="1"/>
</dbReference>